<dbReference type="Pfam" id="PF10677">
    <property type="entry name" value="DUF2490"/>
    <property type="match status" value="1"/>
</dbReference>
<feature type="signal peptide" evidence="1">
    <location>
        <begin position="1"/>
        <end position="21"/>
    </location>
</feature>
<dbReference type="InterPro" id="IPR023614">
    <property type="entry name" value="Porin_dom_sf"/>
</dbReference>
<protein>
    <recommendedName>
        <fullName evidence="4">DUF2490 domain-containing protein</fullName>
    </recommendedName>
</protein>
<evidence type="ECO:0000313" key="3">
    <source>
        <dbReference type="Proteomes" id="UP000015993"/>
    </source>
</evidence>
<organism evidence="2 3">
    <name type="scientific">Alloprevotella rava F0323</name>
    <dbReference type="NCBI Taxonomy" id="679199"/>
    <lineage>
        <taxon>Bacteria</taxon>
        <taxon>Pseudomonadati</taxon>
        <taxon>Bacteroidota</taxon>
        <taxon>Bacteroidia</taxon>
        <taxon>Bacteroidales</taxon>
        <taxon>Prevotellaceae</taxon>
        <taxon>Alloprevotella</taxon>
    </lineage>
</organism>
<dbReference type="InterPro" id="IPR019619">
    <property type="entry name" value="DUF2490"/>
</dbReference>
<dbReference type="Gene3D" id="2.40.160.10">
    <property type="entry name" value="Porin"/>
    <property type="match status" value="1"/>
</dbReference>
<proteinExistence type="predicted"/>
<reference evidence="2 3" key="1">
    <citation type="submission" date="2011-08" db="EMBL/GenBank/DDBJ databases">
        <title>The Genome Sequence of Prevotella sp. oral taxon 302 str. F0323.</title>
        <authorList>
            <consortium name="The Broad Institute Genome Sequencing Platform"/>
            <person name="Earl A."/>
            <person name="Ward D."/>
            <person name="Feldgarden M."/>
            <person name="Gevers D."/>
            <person name="Izard J."/>
            <person name="Blanton J.M."/>
            <person name="Baranova O.V."/>
            <person name="Tanner A.C."/>
            <person name="Dewhirst F.E."/>
            <person name="Young S.K."/>
            <person name="Zeng Q."/>
            <person name="Gargeya S."/>
            <person name="Fitzgerald M."/>
            <person name="Haas B."/>
            <person name="Abouelleil A."/>
            <person name="Alvarado L."/>
            <person name="Arachchi H.M."/>
            <person name="Berlin A."/>
            <person name="Brown A."/>
            <person name="Chapman S.B."/>
            <person name="Chen Z."/>
            <person name="Dunbar C."/>
            <person name="Freedman E."/>
            <person name="Gearin G."/>
            <person name="Gellesch M."/>
            <person name="Goldberg J."/>
            <person name="Griggs A."/>
            <person name="Gujja S."/>
            <person name="Heiman D."/>
            <person name="Howarth C."/>
            <person name="Larson L."/>
            <person name="Lui A."/>
            <person name="MacDonald P.J.P."/>
            <person name="Montmayeur A."/>
            <person name="Murphy C."/>
            <person name="Neiman D."/>
            <person name="Pearson M."/>
            <person name="Priest M."/>
            <person name="Roberts A."/>
            <person name="Saif S."/>
            <person name="Shea T."/>
            <person name="Shenoy N."/>
            <person name="Sisk P."/>
            <person name="Stolte C."/>
            <person name="Sykes S."/>
            <person name="Wortman J."/>
            <person name="Nusbaum C."/>
            <person name="Birren B."/>
        </authorList>
    </citation>
    <scope>NUCLEOTIDE SEQUENCE [LARGE SCALE GENOMIC DNA]</scope>
    <source>
        <strain evidence="2 3">F0323</strain>
    </source>
</reference>
<name>G5GEB1_9BACT</name>
<keyword evidence="3" id="KW-1185">Reference proteome</keyword>
<dbReference type="OrthoDB" id="1026376at2"/>
<accession>G5GEB1</accession>
<dbReference type="Proteomes" id="UP000015993">
    <property type="component" value="Unassembled WGS sequence"/>
</dbReference>
<sequence>MRLNKSFIVLVATMLSLPAVADDFGLWPEVGIEKKLGRFSVEASAGMRFDDAVSRLTRTDLGVGVNYKPLKFLKLGVGYDFIRDYSGPEEKVHYNSSNKMNGYNVKQSYWRVKHRFHFDAAGKYSVGRFTFSLRERYQLTRNMAVTVTENKYRGVVVNPDTYEGATYQGTYDSYVYAYKESKQKEKGAKTKHFLRSRLGVSYKIAHCPITPFTSFEISNNLAKGFSLDKRRWILGGDWKVKRHHTVSLAYVYTNGDDGDNDANSHAISVGYNFSF</sequence>
<evidence type="ECO:0000313" key="2">
    <source>
        <dbReference type="EMBL" id="EHG20964.1"/>
    </source>
</evidence>
<dbReference type="HOGENOM" id="CLU_100494_0_0_10"/>
<dbReference type="eggNOG" id="ENOG50331DG">
    <property type="taxonomic scope" value="Bacteria"/>
</dbReference>
<feature type="chain" id="PRO_5003477211" description="DUF2490 domain-containing protein" evidence="1">
    <location>
        <begin position="22"/>
        <end position="275"/>
    </location>
</feature>
<dbReference type="AlphaFoldDB" id="G5GEB1"/>
<evidence type="ECO:0000256" key="1">
    <source>
        <dbReference type="SAM" id="SignalP"/>
    </source>
</evidence>
<dbReference type="SUPFAM" id="SSF56935">
    <property type="entry name" value="Porins"/>
    <property type="match status" value="1"/>
</dbReference>
<evidence type="ECO:0008006" key="4">
    <source>
        <dbReference type="Google" id="ProtNLM"/>
    </source>
</evidence>
<comment type="caution">
    <text evidence="2">The sequence shown here is derived from an EMBL/GenBank/DDBJ whole genome shotgun (WGS) entry which is preliminary data.</text>
</comment>
<gene>
    <name evidence="2" type="ORF">HMPREF9332_01913</name>
</gene>
<dbReference type="EMBL" id="ACZK01000037">
    <property type="protein sequence ID" value="EHG20964.1"/>
    <property type="molecule type" value="Genomic_DNA"/>
</dbReference>
<keyword evidence="1" id="KW-0732">Signal</keyword>
<dbReference type="STRING" id="679199.HMPREF9332_01913"/>